<name>A0A498JQN5_MALDO</name>
<accession>A0A498JQN5</accession>
<protein>
    <submittedName>
        <fullName evidence="2">Uncharacterized protein</fullName>
    </submittedName>
</protein>
<keyword evidence="3" id="KW-1185">Reference proteome</keyword>
<reference evidence="2 3" key="1">
    <citation type="submission" date="2018-10" db="EMBL/GenBank/DDBJ databases">
        <title>A high-quality apple genome assembly.</title>
        <authorList>
            <person name="Hu J."/>
        </authorList>
    </citation>
    <scope>NUCLEOTIDE SEQUENCE [LARGE SCALE GENOMIC DNA]</scope>
    <source>
        <strain evidence="3">cv. HFTH1</strain>
        <tissue evidence="2">Young leaf</tissue>
    </source>
</reference>
<evidence type="ECO:0000256" key="1">
    <source>
        <dbReference type="SAM" id="MobiDB-lite"/>
    </source>
</evidence>
<gene>
    <name evidence="2" type="ORF">DVH24_007801</name>
</gene>
<evidence type="ECO:0000313" key="3">
    <source>
        <dbReference type="Proteomes" id="UP000290289"/>
    </source>
</evidence>
<comment type="caution">
    <text evidence="2">The sequence shown here is derived from an EMBL/GenBank/DDBJ whole genome shotgun (WGS) entry which is preliminary data.</text>
</comment>
<dbReference type="AlphaFoldDB" id="A0A498JQN5"/>
<dbReference type="EMBL" id="RDQH01000331">
    <property type="protein sequence ID" value="RXH97455.1"/>
    <property type="molecule type" value="Genomic_DNA"/>
</dbReference>
<evidence type="ECO:0000313" key="2">
    <source>
        <dbReference type="EMBL" id="RXH97455.1"/>
    </source>
</evidence>
<feature type="compositionally biased region" description="Basic and acidic residues" evidence="1">
    <location>
        <begin position="41"/>
        <end position="57"/>
    </location>
</feature>
<sequence length="143" mass="16862">MEMYLKLPFRITLRQLFQRHSLGYCLICRRDGTGRNGMGRDGTKQDGTERRGSKDALRWKQGGRRRRRCYNFVFHGCGMNRSRGRTKCGTKHLVPLRSVSSHVPNGTLHHIMDKFLVVTGTWMVHHVFLCKWWKILIFKLLIF</sequence>
<dbReference type="Proteomes" id="UP000290289">
    <property type="component" value="Chromosome 5"/>
</dbReference>
<organism evidence="2 3">
    <name type="scientific">Malus domestica</name>
    <name type="common">Apple</name>
    <name type="synonym">Pyrus malus</name>
    <dbReference type="NCBI Taxonomy" id="3750"/>
    <lineage>
        <taxon>Eukaryota</taxon>
        <taxon>Viridiplantae</taxon>
        <taxon>Streptophyta</taxon>
        <taxon>Embryophyta</taxon>
        <taxon>Tracheophyta</taxon>
        <taxon>Spermatophyta</taxon>
        <taxon>Magnoliopsida</taxon>
        <taxon>eudicotyledons</taxon>
        <taxon>Gunneridae</taxon>
        <taxon>Pentapetalae</taxon>
        <taxon>rosids</taxon>
        <taxon>fabids</taxon>
        <taxon>Rosales</taxon>
        <taxon>Rosaceae</taxon>
        <taxon>Amygdaloideae</taxon>
        <taxon>Maleae</taxon>
        <taxon>Malus</taxon>
    </lineage>
</organism>
<feature type="region of interest" description="Disordered" evidence="1">
    <location>
        <begin position="36"/>
        <end position="57"/>
    </location>
</feature>
<proteinExistence type="predicted"/>